<dbReference type="AlphaFoldDB" id="A0A0F9FSK8"/>
<evidence type="ECO:0000313" key="1">
    <source>
        <dbReference type="EMBL" id="KKL89509.1"/>
    </source>
</evidence>
<accession>A0A0F9FSK8</accession>
<sequence length="180" mass="19611">MTKKAETPQVNKGAGKVAAAIAKVYGIVAGNGNVITQCVSSAMQVYKGVAIPKRDLSVIADKVAQLRKWTPASAGPRKSEVRKILRVYPRLPEAITAYARKHDSFTWHTAVKLARCLNREPALTKALALMEAMPKPKPMTPFKACGNAVSRIMNLDTRAAKIVAFQEGLESLCDKHGIEW</sequence>
<gene>
    <name evidence="1" type="ORF">LCGC14_1913960</name>
</gene>
<dbReference type="EMBL" id="LAZR01020265">
    <property type="protein sequence ID" value="KKL89509.1"/>
    <property type="molecule type" value="Genomic_DNA"/>
</dbReference>
<reference evidence="1" key="1">
    <citation type="journal article" date="2015" name="Nature">
        <title>Complex archaea that bridge the gap between prokaryotes and eukaryotes.</title>
        <authorList>
            <person name="Spang A."/>
            <person name="Saw J.H."/>
            <person name="Jorgensen S.L."/>
            <person name="Zaremba-Niedzwiedzka K."/>
            <person name="Martijn J."/>
            <person name="Lind A.E."/>
            <person name="van Eijk R."/>
            <person name="Schleper C."/>
            <person name="Guy L."/>
            <person name="Ettema T.J."/>
        </authorList>
    </citation>
    <scope>NUCLEOTIDE SEQUENCE</scope>
</reference>
<comment type="caution">
    <text evidence="1">The sequence shown here is derived from an EMBL/GenBank/DDBJ whole genome shotgun (WGS) entry which is preliminary data.</text>
</comment>
<organism evidence="1">
    <name type="scientific">marine sediment metagenome</name>
    <dbReference type="NCBI Taxonomy" id="412755"/>
    <lineage>
        <taxon>unclassified sequences</taxon>
        <taxon>metagenomes</taxon>
        <taxon>ecological metagenomes</taxon>
    </lineage>
</organism>
<name>A0A0F9FSK8_9ZZZZ</name>
<proteinExistence type="predicted"/>
<protein>
    <submittedName>
        <fullName evidence="1">Uncharacterized protein</fullName>
    </submittedName>
</protein>